<reference evidence="1 2" key="1">
    <citation type="submission" date="2014-07" db="EMBL/GenBank/DDBJ databases">
        <title>Genome of Chryseobacterium luteum DSM 18605.</title>
        <authorList>
            <person name="Stropko S.J."/>
            <person name="Pipes S.E."/>
            <person name="Newman J.D."/>
        </authorList>
    </citation>
    <scope>NUCLEOTIDE SEQUENCE [LARGE SCALE GENOMIC DNA]</scope>
    <source>
        <strain evidence="1 2">DSM 18605</strain>
    </source>
</reference>
<evidence type="ECO:0000313" key="2">
    <source>
        <dbReference type="Proteomes" id="UP000028703"/>
    </source>
</evidence>
<sequence length="197" mass="23057">MQKWGFSANLNICSSISHHRPETLWAIITELKMKITTNKLMMSILKNRKIEFTSQNVSLPNELDELINSGFREEEGCILFKDYQYFGPGELDSELKKSEYEIFLNDINISDYVSEKLDEFEKLKIGVECGKRIYEQLNKHYQKDFRVLIYFGETLNGNEIDIYDDCIVKFHVIRVSCEDELKEFGIESKSEGVLIIQ</sequence>
<organism evidence="1 2">
    <name type="scientific">Chryseobacterium luteum</name>
    <dbReference type="NCBI Taxonomy" id="421531"/>
    <lineage>
        <taxon>Bacteria</taxon>
        <taxon>Pseudomonadati</taxon>
        <taxon>Bacteroidota</taxon>
        <taxon>Flavobacteriia</taxon>
        <taxon>Flavobacteriales</taxon>
        <taxon>Weeksellaceae</taxon>
        <taxon>Chryseobacterium group</taxon>
        <taxon>Chryseobacterium</taxon>
    </lineage>
</organism>
<dbReference type="AlphaFoldDB" id="A0A085ZWC1"/>
<dbReference type="EMBL" id="JPRO01000002">
    <property type="protein sequence ID" value="KFF08735.1"/>
    <property type="molecule type" value="Genomic_DNA"/>
</dbReference>
<proteinExistence type="predicted"/>
<keyword evidence="2" id="KW-1185">Reference proteome</keyword>
<name>A0A085ZWC1_9FLAO</name>
<dbReference type="STRING" id="421531.IX38_04695"/>
<accession>A0A085ZWC1</accession>
<dbReference type="Proteomes" id="UP000028703">
    <property type="component" value="Unassembled WGS sequence"/>
</dbReference>
<evidence type="ECO:0000313" key="1">
    <source>
        <dbReference type="EMBL" id="KFF08735.1"/>
    </source>
</evidence>
<comment type="caution">
    <text evidence="1">The sequence shown here is derived from an EMBL/GenBank/DDBJ whole genome shotgun (WGS) entry which is preliminary data.</text>
</comment>
<protein>
    <submittedName>
        <fullName evidence="1">Uncharacterized protein</fullName>
    </submittedName>
</protein>
<gene>
    <name evidence="1" type="ORF">IX38_04695</name>
</gene>